<accession>A0AAD5XXX7</accession>
<evidence type="ECO:0000256" key="2">
    <source>
        <dbReference type="ARBA" id="ARBA00022552"/>
    </source>
</evidence>
<dbReference type="Proteomes" id="UP001211065">
    <property type="component" value="Unassembled WGS sequence"/>
</dbReference>
<dbReference type="EMBL" id="JADGJW010000081">
    <property type="protein sequence ID" value="KAJ3224777.1"/>
    <property type="molecule type" value="Genomic_DNA"/>
</dbReference>
<organism evidence="3 4">
    <name type="scientific">Clydaea vesicula</name>
    <dbReference type="NCBI Taxonomy" id="447962"/>
    <lineage>
        <taxon>Eukaryota</taxon>
        <taxon>Fungi</taxon>
        <taxon>Fungi incertae sedis</taxon>
        <taxon>Chytridiomycota</taxon>
        <taxon>Chytridiomycota incertae sedis</taxon>
        <taxon>Chytridiomycetes</taxon>
        <taxon>Lobulomycetales</taxon>
        <taxon>Lobulomycetaceae</taxon>
        <taxon>Clydaea</taxon>
    </lineage>
</organism>
<dbReference type="AlphaFoldDB" id="A0AAD5XXX7"/>
<keyword evidence="4" id="KW-1185">Reference proteome</keyword>
<proteinExistence type="inferred from homology"/>
<comment type="caution">
    <text evidence="3">The sequence shown here is derived from an EMBL/GenBank/DDBJ whole genome shotgun (WGS) entry which is preliminary data.</text>
</comment>
<sequence>MAIQHHANVVNICIPMVNLIFDFFVQHFLIVPNVNDENIIPTNDIRTTCRTMRFNSIQQKTYLYENILEFFKKHSRNVEPHELARNFEDFFDEIFSLSLEDNSQYQIGTLLCKLYNEIFFSNSLEELTKLRNWSSMKKSGTVKIVNNEGESTDDDSDESLVDEEMLVVKEKSKIEPVIDDDGFELVQKRRR</sequence>
<name>A0AAD5XXX7_9FUNG</name>
<dbReference type="PANTHER" id="PTHR21250">
    <property type="entry name" value="PRE-RRNA-PROCESSING PROTEIN TSR2 HOMOLOG"/>
    <property type="match status" value="1"/>
</dbReference>
<evidence type="ECO:0000256" key="1">
    <source>
        <dbReference type="ARBA" id="ARBA00006524"/>
    </source>
</evidence>
<reference evidence="3" key="1">
    <citation type="submission" date="2020-05" db="EMBL/GenBank/DDBJ databases">
        <title>Phylogenomic resolution of chytrid fungi.</title>
        <authorList>
            <person name="Stajich J.E."/>
            <person name="Amses K."/>
            <person name="Simmons R."/>
            <person name="Seto K."/>
            <person name="Myers J."/>
            <person name="Bonds A."/>
            <person name="Quandt C.A."/>
            <person name="Barry K."/>
            <person name="Liu P."/>
            <person name="Grigoriev I."/>
            <person name="Longcore J.E."/>
            <person name="James T.Y."/>
        </authorList>
    </citation>
    <scope>NUCLEOTIDE SEQUENCE</scope>
    <source>
        <strain evidence="3">JEL0476</strain>
    </source>
</reference>
<keyword evidence="2" id="KW-0698">rRNA processing</keyword>
<evidence type="ECO:0000313" key="4">
    <source>
        <dbReference type="Proteomes" id="UP001211065"/>
    </source>
</evidence>
<gene>
    <name evidence="3" type="ORF">HK099_007895</name>
</gene>
<evidence type="ECO:0000313" key="3">
    <source>
        <dbReference type="EMBL" id="KAJ3224777.1"/>
    </source>
</evidence>
<dbReference type="InterPro" id="IPR019398">
    <property type="entry name" value="Pre-rRNA_process_TSR2"/>
</dbReference>
<comment type="similarity">
    <text evidence="1">Belongs to the TSR2 family.</text>
</comment>
<protein>
    <submittedName>
        <fullName evidence="3">Uncharacterized protein</fullName>
    </submittedName>
</protein>
<dbReference type="GO" id="GO:0006364">
    <property type="term" value="P:rRNA processing"/>
    <property type="evidence" value="ECO:0007669"/>
    <property type="project" value="UniProtKB-KW"/>
</dbReference>